<organism evidence="2 3">
    <name type="scientific">Chaetomium globosum (strain ATCC 6205 / CBS 148.51 / DSM 1962 / NBRC 6347 / NRRL 1970)</name>
    <name type="common">Soil fungus</name>
    <dbReference type="NCBI Taxonomy" id="306901"/>
    <lineage>
        <taxon>Eukaryota</taxon>
        <taxon>Fungi</taxon>
        <taxon>Dikarya</taxon>
        <taxon>Ascomycota</taxon>
        <taxon>Pezizomycotina</taxon>
        <taxon>Sordariomycetes</taxon>
        <taxon>Sordariomycetidae</taxon>
        <taxon>Sordariales</taxon>
        <taxon>Chaetomiaceae</taxon>
        <taxon>Chaetomium</taxon>
    </lineage>
</organism>
<proteinExistence type="predicted"/>
<dbReference type="Gene3D" id="1.25.40.10">
    <property type="entry name" value="Tetratricopeptide repeat domain"/>
    <property type="match status" value="1"/>
</dbReference>
<reference evidence="3" key="1">
    <citation type="journal article" date="2015" name="Genome Announc.">
        <title>Draft genome sequence of the cellulolytic fungus Chaetomium globosum.</title>
        <authorList>
            <person name="Cuomo C.A."/>
            <person name="Untereiner W.A."/>
            <person name="Ma L.-J."/>
            <person name="Grabherr M."/>
            <person name="Birren B.W."/>
        </authorList>
    </citation>
    <scope>NUCLEOTIDE SEQUENCE [LARGE SCALE GENOMIC DNA]</scope>
    <source>
        <strain evidence="3">ATCC 6205 / CBS 148.51 / DSM 1962 / NBRC 6347 / NRRL 1970</strain>
    </source>
</reference>
<dbReference type="InParanoid" id="Q2HCX7"/>
<dbReference type="Pfam" id="PF13374">
    <property type="entry name" value="TPR_10"/>
    <property type="match status" value="1"/>
</dbReference>
<dbReference type="GeneID" id="4386477"/>
<dbReference type="SUPFAM" id="SSF48452">
    <property type="entry name" value="TPR-like"/>
    <property type="match status" value="1"/>
</dbReference>
<accession>Q2HCX7</accession>
<evidence type="ECO:0000313" key="3">
    <source>
        <dbReference type="Proteomes" id="UP000001056"/>
    </source>
</evidence>
<dbReference type="STRING" id="306901.Q2HCX7"/>
<dbReference type="eggNOG" id="KOG1840">
    <property type="taxonomic scope" value="Eukaryota"/>
</dbReference>
<dbReference type="InterPro" id="IPR011990">
    <property type="entry name" value="TPR-like_helical_dom_sf"/>
</dbReference>
<dbReference type="Pfam" id="PF13424">
    <property type="entry name" value="TPR_12"/>
    <property type="match status" value="1"/>
</dbReference>
<sequence length="464" mass="51266">MDTLVELSGVSVSDERSHCPICFKSAPFAKGLENHLAHHLERLAMFALPRPVEDDASTTDKPNSQRMGERSLDSAQSLGPPVFTDHGAPNSAASIDDDSSSRMPPINDIWEPSTRPSPSGPPPRDSYTRQSSPDPNYGTLNQQIPNYGRLSAIQSVADLPVSAPSGPRGRGDRSSGRTSPANGPPMQLDDTFSAPESIRPPTPEHPPSTGPSTSRTRQGLNQISVQPTGDSGGSHQIPADEALEQRRQILDRFKASRRRRRQIGLMMYTLNAASKHEENAQWRKATLLFLLAIKEQSMRLGPDDSLTLSTIEKLARTYVKRDRLIEAGKLWARLVQVGKRKLGDSHPDTLSYMMCLGETYTNQGRWEESESIWKEVIGIQTRILGRDDSDTMMSLSYLAALYGKQGRRAENEALLLEITALREPHRGAMKELLKLASSPMDQRNQEAFGENAKGQSEVPETERP</sequence>
<name>Q2HCX7_CHAGB</name>
<dbReference type="PANTHER" id="PTHR46082">
    <property type="entry name" value="ATP/GTP-BINDING PROTEIN-RELATED"/>
    <property type="match status" value="1"/>
</dbReference>
<dbReference type="OrthoDB" id="20872at2759"/>
<keyword evidence="3" id="KW-1185">Reference proteome</keyword>
<evidence type="ECO:0000256" key="1">
    <source>
        <dbReference type="SAM" id="MobiDB-lite"/>
    </source>
</evidence>
<feature type="region of interest" description="Disordered" evidence="1">
    <location>
        <begin position="437"/>
        <end position="464"/>
    </location>
</feature>
<dbReference type="VEuPathDB" id="FungiDB:CHGG_01927"/>
<dbReference type="EMBL" id="CH408029">
    <property type="protein sequence ID" value="EAQ93692.1"/>
    <property type="molecule type" value="Genomic_DNA"/>
</dbReference>
<feature type="compositionally biased region" description="Pro residues" evidence="1">
    <location>
        <begin position="198"/>
        <end position="209"/>
    </location>
</feature>
<dbReference type="RefSeq" id="XP_001221148.1">
    <property type="nucleotide sequence ID" value="XM_001221147.1"/>
</dbReference>
<feature type="region of interest" description="Disordered" evidence="1">
    <location>
        <begin position="53"/>
        <end position="143"/>
    </location>
</feature>
<dbReference type="Proteomes" id="UP000001056">
    <property type="component" value="Unassembled WGS sequence"/>
</dbReference>
<gene>
    <name evidence="2" type="ORF">CHGG_01927</name>
</gene>
<dbReference type="AlphaFoldDB" id="Q2HCX7"/>
<feature type="region of interest" description="Disordered" evidence="1">
    <location>
        <begin position="159"/>
        <end position="217"/>
    </location>
</feature>
<feature type="compositionally biased region" description="Polar residues" evidence="1">
    <location>
        <begin position="128"/>
        <end position="143"/>
    </location>
</feature>
<dbReference type="PANTHER" id="PTHR46082:SF11">
    <property type="entry name" value="AAA+ ATPASE DOMAIN-CONTAINING PROTEIN-RELATED"/>
    <property type="match status" value="1"/>
</dbReference>
<dbReference type="InterPro" id="IPR053137">
    <property type="entry name" value="NLR-like"/>
</dbReference>
<protein>
    <submittedName>
        <fullName evidence="2">Uncharacterized protein</fullName>
    </submittedName>
</protein>
<dbReference type="HOGENOM" id="CLU_589249_0_0_1"/>
<evidence type="ECO:0000313" key="2">
    <source>
        <dbReference type="EMBL" id="EAQ93692.1"/>
    </source>
</evidence>